<dbReference type="InterPro" id="IPR016181">
    <property type="entry name" value="Acyl_CoA_acyltransferase"/>
</dbReference>
<accession>A0ABW4NJ81</accession>
<gene>
    <name evidence="2" type="ORF">ACFSBK_01050</name>
</gene>
<dbReference type="Pfam" id="PF00583">
    <property type="entry name" value="Acetyltransf_1"/>
    <property type="match status" value="1"/>
</dbReference>
<dbReference type="EC" id="2.3.-.-" evidence="2"/>
<organism evidence="2 3">
    <name type="scientific">Carnobacterium antarcticum</name>
    <dbReference type="NCBI Taxonomy" id="2126436"/>
    <lineage>
        <taxon>Bacteria</taxon>
        <taxon>Bacillati</taxon>
        <taxon>Bacillota</taxon>
        <taxon>Bacilli</taxon>
        <taxon>Lactobacillales</taxon>
        <taxon>Carnobacteriaceae</taxon>
        <taxon>Carnobacterium</taxon>
    </lineage>
</organism>
<reference evidence="3" key="1">
    <citation type="journal article" date="2019" name="Int. J. Syst. Evol. Microbiol.">
        <title>The Global Catalogue of Microorganisms (GCM) 10K type strain sequencing project: providing services to taxonomists for standard genome sequencing and annotation.</title>
        <authorList>
            <consortium name="The Broad Institute Genomics Platform"/>
            <consortium name="The Broad Institute Genome Sequencing Center for Infectious Disease"/>
            <person name="Wu L."/>
            <person name="Ma J."/>
        </authorList>
    </citation>
    <scope>NUCLEOTIDE SEQUENCE [LARGE SCALE GENOMIC DNA]</scope>
    <source>
        <strain evidence="3">KCTC 42143</strain>
    </source>
</reference>
<evidence type="ECO:0000313" key="2">
    <source>
        <dbReference type="EMBL" id="MFD1798449.1"/>
    </source>
</evidence>
<dbReference type="Gene3D" id="3.40.630.30">
    <property type="match status" value="1"/>
</dbReference>
<dbReference type="EMBL" id="JBHUFF010000005">
    <property type="protein sequence ID" value="MFD1798449.1"/>
    <property type="molecule type" value="Genomic_DNA"/>
</dbReference>
<dbReference type="CDD" id="cd04301">
    <property type="entry name" value="NAT_SF"/>
    <property type="match status" value="1"/>
</dbReference>
<dbReference type="GO" id="GO:0016746">
    <property type="term" value="F:acyltransferase activity"/>
    <property type="evidence" value="ECO:0007669"/>
    <property type="project" value="UniProtKB-KW"/>
</dbReference>
<keyword evidence="3" id="KW-1185">Reference proteome</keyword>
<dbReference type="PANTHER" id="PTHR43617:SF22">
    <property type="entry name" value="L-AMINO ACID N-ACETYLTRANSFERASE AAAT"/>
    <property type="match status" value="1"/>
</dbReference>
<protein>
    <submittedName>
        <fullName evidence="2">GNAT family N-acetyltransferase</fullName>
        <ecNumber evidence="2">2.3.-.-</ecNumber>
    </submittedName>
</protein>
<keyword evidence="2" id="KW-0012">Acyltransferase</keyword>
<evidence type="ECO:0000259" key="1">
    <source>
        <dbReference type="PROSITE" id="PS51186"/>
    </source>
</evidence>
<dbReference type="RefSeq" id="WP_058919644.1">
    <property type="nucleotide sequence ID" value="NZ_JBHSQC010000024.1"/>
</dbReference>
<dbReference type="PROSITE" id="PS51186">
    <property type="entry name" value="GNAT"/>
    <property type="match status" value="1"/>
</dbReference>
<keyword evidence="2" id="KW-0808">Transferase</keyword>
<sequence>MTQLKQATTQEDADLIAQLAKEIWEEHYTAILGEEQVAYMLTHLQSAAAIHQEILDGKAYFLVESHQTAIGYLSYALSAEQLFLSKLYLKSSSRGNGIGKELIEKLKNTANEANKKTVFLTVNKFNHPTIAVYKKLGFKIIEEQVADIGHGYVMDDYIMEYRLP</sequence>
<evidence type="ECO:0000313" key="3">
    <source>
        <dbReference type="Proteomes" id="UP001597285"/>
    </source>
</evidence>
<dbReference type="SUPFAM" id="SSF55729">
    <property type="entry name" value="Acyl-CoA N-acyltransferases (Nat)"/>
    <property type="match status" value="1"/>
</dbReference>
<feature type="domain" description="N-acetyltransferase" evidence="1">
    <location>
        <begin position="2"/>
        <end position="164"/>
    </location>
</feature>
<comment type="caution">
    <text evidence="2">The sequence shown here is derived from an EMBL/GenBank/DDBJ whole genome shotgun (WGS) entry which is preliminary data.</text>
</comment>
<name>A0ABW4NJ81_9LACT</name>
<dbReference type="Proteomes" id="UP001597285">
    <property type="component" value="Unassembled WGS sequence"/>
</dbReference>
<dbReference type="InterPro" id="IPR050276">
    <property type="entry name" value="MshD_Acetyltransferase"/>
</dbReference>
<proteinExistence type="predicted"/>
<dbReference type="PANTHER" id="PTHR43617">
    <property type="entry name" value="L-AMINO ACID N-ACETYLTRANSFERASE"/>
    <property type="match status" value="1"/>
</dbReference>
<dbReference type="InterPro" id="IPR000182">
    <property type="entry name" value="GNAT_dom"/>
</dbReference>